<feature type="transmembrane region" description="Helical" evidence="1">
    <location>
        <begin position="266"/>
        <end position="290"/>
    </location>
</feature>
<comment type="caution">
    <text evidence="2">The sequence shown here is derived from an EMBL/GenBank/DDBJ whole genome shotgun (WGS) entry which is preliminary data.</text>
</comment>
<evidence type="ECO:0000256" key="1">
    <source>
        <dbReference type="SAM" id="Phobius"/>
    </source>
</evidence>
<keyword evidence="1" id="KW-0812">Transmembrane</keyword>
<gene>
    <name evidence="2" type="ORF">JOM49_006366</name>
</gene>
<keyword evidence="1" id="KW-1133">Transmembrane helix</keyword>
<proteinExistence type="predicted"/>
<feature type="transmembrane region" description="Helical" evidence="1">
    <location>
        <begin position="356"/>
        <end position="375"/>
    </location>
</feature>
<feature type="transmembrane region" description="Helical" evidence="1">
    <location>
        <begin position="193"/>
        <end position="209"/>
    </location>
</feature>
<evidence type="ECO:0008006" key="4">
    <source>
        <dbReference type="Google" id="ProtNLM"/>
    </source>
</evidence>
<feature type="transmembrane region" description="Helical" evidence="1">
    <location>
        <begin position="28"/>
        <end position="50"/>
    </location>
</feature>
<accession>A0ABS4PZJ0</accession>
<evidence type="ECO:0000313" key="2">
    <source>
        <dbReference type="EMBL" id="MBP2184840.1"/>
    </source>
</evidence>
<dbReference type="RefSeq" id="WP_209667799.1">
    <property type="nucleotide sequence ID" value="NZ_JAGGMS010000001.1"/>
</dbReference>
<sequence>MAVLLSGWVALAISVVVAWPRLRTERVWRIGLLTAICAFSVVHQMLYATVAEDAYITFRYSENLATGNGPVFNIGERVEGYSNFLWMVLAAIPEALFGKGIVLAASVLGMVCATGCVVPAYLLTNRLTGGRADGVAAALLVAGASGLAAYGPSGLETPLFVLLVLGVLYALAAQRPFVAGVLVALTGMTRPDGLLIAVLTGGWLIYTAFRGRANWRTPLAYTAGLLLLALPWTIWRVAYYGHLIPNALAAKTGGSLGWQLAQGLDYLTGFAVVSQGFLLLALVTLGAFAFSRKRIDDEQASLVWLVCGTAVAYLAFITYAGGDWMPGWRLLAPVPVLLAVAAVAAAGLLPATKPRVLPLAAAGVCGLSLIVSATAPQMAPAMHQWRAQIFEMEEFGSLLGANLPPGTVISTYANGALSYRAGPSIRVVDVLGLTDEHIARHGQRTETNGPVGHIAHDYAYVIDVRRPALAVTTGSGYGDTAHCTPDPVYQDAYRPANFQREGSGQWATVFIREDQAALIPLLDVDPRFSYVPCPPLPSSG</sequence>
<protein>
    <recommendedName>
        <fullName evidence="4">Glycosyltransferase RgtA/B/C/D-like domain-containing protein</fullName>
    </recommendedName>
</protein>
<dbReference type="Proteomes" id="UP000741013">
    <property type="component" value="Unassembled WGS sequence"/>
</dbReference>
<keyword evidence="1" id="KW-0472">Membrane</keyword>
<feature type="transmembrane region" description="Helical" evidence="1">
    <location>
        <begin position="218"/>
        <end position="238"/>
    </location>
</feature>
<organism evidence="2 3">
    <name type="scientific">Amycolatopsis magusensis</name>
    <dbReference type="NCBI Taxonomy" id="882444"/>
    <lineage>
        <taxon>Bacteria</taxon>
        <taxon>Bacillati</taxon>
        <taxon>Actinomycetota</taxon>
        <taxon>Actinomycetes</taxon>
        <taxon>Pseudonocardiales</taxon>
        <taxon>Pseudonocardiaceae</taxon>
        <taxon>Amycolatopsis</taxon>
    </lineage>
</organism>
<reference evidence="2 3" key="1">
    <citation type="submission" date="2021-03" db="EMBL/GenBank/DDBJ databases">
        <title>Sequencing the genomes of 1000 actinobacteria strains.</title>
        <authorList>
            <person name="Klenk H.-P."/>
        </authorList>
    </citation>
    <scope>NUCLEOTIDE SEQUENCE [LARGE SCALE GENOMIC DNA]</scope>
    <source>
        <strain evidence="2 3">DSM 45510</strain>
    </source>
</reference>
<feature type="transmembrane region" description="Helical" evidence="1">
    <location>
        <begin position="302"/>
        <end position="322"/>
    </location>
</feature>
<feature type="transmembrane region" description="Helical" evidence="1">
    <location>
        <begin position="159"/>
        <end position="187"/>
    </location>
</feature>
<name>A0ABS4PZJ0_9PSEU</name>
<feature type="transmembrane region" description="Helical" evidence="1">
    <location>
        <begin position="328"/>
        <end position="349"/>
    </location>
</feature>
<feature type="transmembrane region" description="Helical" evidence="1">
    <location>
        <begin position="101"/>
        <end position="122"/>
    </location>
</feature>
<dbReference type="EMBL" id="JAGGMS010000001">
    <property type="protein sequence ID" value="MBP2184840.1"/>
    <property type="molecule type" value="Genomic_DNA"/>
</dbReference>
<evidence type="ECO:0000313" key="3">
    <source>
        <dbReference type="Proteomes" id="UP000741013"/>
    </source>
</evidence>
<keyword evidence="3" id="KW-1185">Reference proteome</keyword>